<evidence type="ECO:0000313" key="2">
    <source>
        <dbReference type="Proteomes" id="UP000577707"/>
    </source>
</evidence>
<dbReference type="Proteomes" id="UP000577707">
    <property type="component" value="Unassembled WGS sequence"/>
</dbReference>
<comment type="caution">
    <text evidence="1">The sequence shown here is derived from an EMBL/GenBank/DDBJ whole genome shotgun (WGS) entry which is preliminary data.</text>
</comment>
<sequence>MNSNTRAKSHANILTPISIPKDWDDDALLTFEQFCVLIQTPQRTVRDWKRRKVGVRWRRLGDTGRIYTTVGEARRFVHSGQNGGRQVRPDADER</sequence>
<dbReference type="RefSeq" id="WP_183551501.1">
    <property type="nucleotide sequence ID" value="NZ_BMQT01000016.1"/>
</dbReference>
<evidence type="ECO:0000313" key="1">
    <source>
        <dbReference type="EMBL" id="MBB3092084.1"/>
    </source>
</evidence>
<dbReference type="AlphaFoldDB" id="A0A7W5AA75"/>
<reference evidence="1 2" key="1">
    <citation type="submission" date="2020-08" db="EMBL/GenBank/DDBJ databases">
        <title>Genomic Encyclopedia of Type Strains, Phase III (KMG-III): the genomes of soil and plant-associated and newly described type strains.</title>
        <authorList>
            <person name="Whitman W."/>
        </authorList>
    </citation>
    <scope>NUCLEOTIDE SEQUENCE [LARGE SCALE GENOMIC DNA]</scope>
    <source>
        <strain evidence="1 2">CECT 3302</strain>
    </source>
</reference>
<gene>
    <name evidence="1" type="ORF">FHS12_005061</name>
</gene>
<accession>A0A7W5AA75</accession>
<proteinExistence type="predicted"/>
<protein>
    <submittedName>
        <fullName evidence="1">Uncharacterized protein</fullName>
    </submittedName>
</protein>
<dbReference type="EMBL" id="JACHXG010000016">
    <property type="protein sequence ID" value="MBB3092084.1"/>
    <property type="molecule type" value="Genomic_DNA"/>
</dbReference>
<name>A0A7W5AA75_9ACTN</name>
<organism evidence="1 2">
    <name type="scientific">Nocardioides albus</name>
    <dbReference type="NCBI Taxonomy" id="1841"/>
    <lineage>
        <taxon>Bacteria</taxon>
        <taxon>Bacillati</taxon>
        <taxon>Actinomycetota</taxon>
        <taxon>Actinomycetes</taxon>
        <taxon>Propionibacteriales</taxon>
        <taxon>Nocardioidaceae</taxon>
        <taxon>Nocardioides</taxon>
    </lineage>
</organism>
<keyword evidence="2" id="KW-1185">Reference proteome</keyword>